<dbReference type="VEuPathDB" id="FungiDB:SeMB42_g04815"/>
<sequence length="69" mass="7760">MAEPSWMLDGYDCGSLVVGVEDYQMTASLLCMAKAPDEWLIGLVSTLQTAADRCNENITLNLVQHRWRK</sequence>
<name>A0A507CVM7_9FUNG</name>
<evidence type="ECO:0000313" key="1">
    <source>
        <dbReference type="EMBL" id="TPX43226.1"/>
    </source>
</evidence>
<evidence type="ECO:0000313" key="2">
    <source>
        <dbReference type="Proteomes" id="UP000317494"/>
    </source>
</evidence>
<dbReference type="Proteomes" id="UP000317494">
    <property type="component" value="Unassembled WGS sequence"/>
</dbReference>
<accession>A0A507CVM7</accession>
<proteinExistence type="predicted"/>
<organism evidence="1 2">
    <name type="scientific">Synchytrium endobioticum</name>
    <dbReference type="NCBI Taxonomy" id="286115"/>
    <lineage>
        <taxon>Eukaryota</taxon>
        <taxon>Fungi</taxon>
        <taxon>Fungi incertae sedis</taxon>
        <taxon>Chytridiomycota</taxon>
        <taxon>Chytridiomycota incertae sedis</taxon>
        <taxon>Chytridiomycetes</taxon>
        <taxon>Synchytriales</taxon>
        <taxon>Synchytriaceae</taxon>
        <taxon>Synchytrium</taxon>
    </lineage>
</organism>
<dbReference type="EMBL" id="QEAN01000206">
    <property type="protein sequence ID" value="TPX43226.1"/>
    <property type="molecule type" value="Genomic_DNA"/>
</dbReference>
<dbReference type="AlphaFoldDB" id="A0A507CVM7"/>
<keyword evidence="2" id="KW-1185">Reference proteome</keyword>
<protein>
    <submittedName>
        <fullName evidence="1">Uncharacterized protein</fullName>
    </submittedName>
</protein>
<comment type="caution">
    <text evidence="1">The sequence shown here is derived from an EMBL/GenBank/DDBJ whole genome shotgun (WGS) entry which is preliminary data.</text>
</comment>
<gene>
    <name evidence="1" type="ORF">SeMB42_g04815</name>
</gene>
<reference evidence="1 2" key="1">
    <citation type="journal article" date="2019" name="Sci. Rep.">
        <title>Comparative genomics of chytrid fungi reveal insights into the obligate biotrophic and pathogenic lifestyle of Synchytrium endobioticum.</title>
        <authorList>
            <person name="van de Vossenberg B.T.L.H."/>
            <person name="Warris S."/>
            <person name="Nguyen H.D.T."/>
            <person name="van Gent-Pelzer M.P.E."/>
            <person name="Joly D.L."/>
            <person name="van de Geest H.C."/>
            <person name="Bonants P.J.M."/>
            <person name="Smith D.S."/>
            <person name="Levesque C.A."/>
            <person name="van der Lee T.A.J."/>
        </authorList>
    </citation>
    <scope>NUCLEOTIDE SEQUENCE [LARGE SCALE GENOMIC DNA]</scope>
    <source>
        <strain evidence="1 2">MB42</strain>
    </source>
</reference>